<accession>A0AA38CTI1</accession>
<proteinExistence type="predicted"/>
<dbReference type="EMBL" id="BSUM01000001">
    <property type="protein sequence ID" value="GMA31465.1"/>
    <property type="molecule type" value="Genomic_DNA"/>
</dbReference>
<dbReference type="Proteomes" id="UP001157161">
    <property type="component" value="Unassembled WGS sequence"/>
</dbReference>
<evidence type="ECO:0000313" key="2">
    <source>
        <dbReference type="EMBL" id="GMA31465.1"/>
    </source>
</evidence>
<sequence length="307" mass="33268">MQGHRHDIAAVVEPGDRRRDDEHTGLGRDELDRVGGRRRRDPRERLARVVVPGQHVVVGHQDGDLRQVLGRQVLGQAQLRLAGHDGDRLLLPQRDGGEHVRRRAREGQAQEGRVAVARHEVGGHGAGGHHAELDRPWVALLPGAQPPPGADAGNGQETEGVGGAHRVSVVRRVTYRGGVTRQVQTMKPATAARKLEVYLPATPPSFQEGSVTREELAALQAEPPSWLQELRRDGPHPRSVVAARLRVSIGGLARGGVTEALTTADIAALQDDPPAWLRQERATYAEVRREEARLAQARAEEAAAAGD</sequence>
<protein>
    <submittedName>
        <fullName evidence="2">Uncharacterized protein</fullName>
    </submittedName>
</protein>
<dbReference type="Pfam" id="PF19460">
    <property type="entry name" value="DUF5997"/>
    <property type="match status" value="1"/>
</dbReference>
<comment type="caution">
    <text evidence="2">The sequence shown here is derived from an EMBL/GenBank/DDBJ whole genome shotgun (WGS) entry which is preliminary data.</text>
</comment>
<dbReference type="AlphaFoldDB" id="A0AA38CTI1"/>
<feature type="region of interest" description="Disordered" evidence="1">
    <location>
        <begin position="139"/>
        <end position="163"/>
    </location>
</feature>
<organism evidence="2 3">
    <name type="scientific">Litorihabitans aurantiacus</name>
    <dbReference type="NCBI Taxonomy" id="1930061"/>
    <lineage>
        <taxon>Bacteria</taxon>
        <taxon>Bacillati</taxon>
        <taxon>Actinomycetota</taxon>
        <taxon>Actinomycetes</taxon>
        <taxon>Micrococcales</taxon>
        <taxon>Beutenbergiaceae</taxon>
        <taxon>Litorihabitans</taxon>
    </lineage>
</organism>
<dbReference type="InterPro" id="IPR046039">
    <property type="entry name" value="DUF5997"/>
</dbReference>
<keyword evidence="3" id="KW-1185">Reference proteome</keyword>
<evidence type="ECO:0000313" key="3">
    <source>
        <dbReference type="Proteomes" id="UP001157161"/>
    </source>
</evidence>
<reference evidence="2" key="2">
    <citation type="submission" date="2023-02" db="EMBL/GenBank/DDBJ databases">
        <authorList>
            <person name="Sun Q."/>
            <person name="Mori K."/>
        </authorList>
    </citation>
    <scope>NUCLEOTIDE SEQUENCE</scope>
    <source>
        <strain evidence="2">NBRC 112290</strain>
    </source>
</reference>
<dbReference type="RefSeq" id="WP_431310142.1">
    <property type="nucleotide sequence ID" value="NZ_BSUM01000001.1"/>
</dbReference>
<feature type="region of interest" description="Disordered" evidence="1">
    <location>
        <begin position="1"/>
        <end position="42"/>
    </location>
</feature>
<evidence type="ECO:0000256" key="1">
    <source>
        <dbReference type="SAM" id="MobiDB-lite"/>
    </source>
</evidence>
<name>A0AA38CTI1_9MICO</name>
<gene>
    <name evidence="2" type="ORF">GCM10025875_14570</name>
</gene>
<reference evidence="2" key="1">
    <citation type="journal article" date="2014" name="Int. J. Syst. Evol. Microbiol.">
        <title>Complete genome sequence of Corynebacterium casei LMG S-19264T (=DSM 44701T), isolated from a smear-ripened cheese.</title>
        <authorList>
            <consortium name="US DOE Joint Genome Institute (JGI-PGF)"/>
            <person name="Walter F."/>
            <person name="Albersmeier A."/>
            <person name="Kalinowski J."/>
            <person name="Ruckert C."/>
        </authorList>
    </citation>
    <scope>NUCLEOTIDE SEQUENCE</scope>
    <source>
        <strain evidence="2">NBRC 112290</strain>
    </source>
</reference>